<dbReference type="Pfam" id="PF12146">
    <property type="entry name" value="Hydrolase_4"/>
    <property type="match status" value="1"/>
</dbReference>
<dbReference type="PIRSF" id="PIRSF017388">
    <property type="entry name" value="Esterase_lipase"/>
    <property type="match status" value="1"/>
</dbReference>
<reference evidence="2 3" key="1">
    <citation type="submission" date="2014-12" db="EMBL/GenBank/DDBJ databases">
        <title>Draft genome sequence of Paenibacillus kamchatkensis strain B-2647.</title>
        <authorList>
            <person name="Karlyshev A.V."/>
            <person name="Kudryashova E.B."/>
        </authorList>
    </citation>
    <scope>NUCLEOTIDE SEQUENCE [LARGE SCALE GENOMIC DNA]</scope>
    <source>
        <strain evidence="2 3">VKM B-2647</strain>
    </source>
</reference>
<organism evidence="2 3">
    <name type="scientific">Gordoniibacillus kamchatkensis</name>
    <dbReference type="NCBI Taxonomy" id="1590651"/>
    <lineage>
        <taxon>Bacteria</taxon>
        <taxon>Bacillati</taxon>
        <taxon>Bacillota</taxon>
        <taxon>Bacilli</taxon>
        <taxon>Bacillales</taxon>
        <taxon>Paenibacillaceae</taxon>
        <taxon>Gordoniibacillus</taxon>
    </lineage>
</organism>
<dbReference type="InterPro" id="IPR051044">
    <property type="entry name" value="MAG_DAG_Lipase"/>
</dbReference>
<dbReference type="Proteomes" id="UP000031967">
    <property type="component" value="Unassembled WGS sequence"/>
</dbReference>
<comment type="caution">
    <text evidence="2">The sequence shown here is derived from an EMBL/GenBank/DDBJ whole genome shotgun (WGS) entry which is preliminary data.</text>
</comment>
<dbReference type="InterPro" id="IPR012354">
    <property type="entry name" value="Esterase_lipase"/>
</dbReference>
<protein>
    <recommendedName>
        <fullName evidence="1">Serine aminopeptidase S33 domain-containing protein</fullName>
    </recommendedName>
</protein>
<name>A0ABR5AFR8_9BACL</name>
<dbReference type="EMBL" id="JXAK01000030">
    <property type="protein sequence ID" value="KIL39857.1"/>
    <property type="molecule type" value="Genomic_DNA"/>
</dbReference>
<dbReference type="RefSeq" id="WP_041048821.1">
    <property type="nucleotide sequence ID" value="NZ_JXAK01000030.1"/>
</dbReference>
<dbReference type="PANTHER" id="PTHR11614">
    <property type="entry name" value="PHOSPHOLIPASE-RELATED"/>
    <property type="match status" value="1"/>
</dbReference>
<dbReference type="InterPro" id="IPR022742">
    <property type="entry name" value="Hydrolase_4"/>
</dbReference>
<gene>
    <name evidence="2" type="ORF">SD70_17505</name>
</gene>
<dbReference type="SUPFAM" id="SSF53474">
    <property type="entry name" value="alpha/beta-Hydrolases"/>
    <property type="match status" value="1"/>
</dbReference>
<sequence>MESIEELTAPFLLPGAGERASTMILMVHGFTGSPLEFRRLGHYLNRHGYTVHAVRLPGHGTTLKDMTRTRWSDWWAHIVSSYEDVIRFGGKKIVAVGHSMGGLLALKLAVEKKVDGAVCLSTPIYIQKRLACVEVMKQWLGNSSKSAPAAPAAAESFYYAKPPLQCLISLWFLLSHVKRSLAQVRTPLLITQGSRDEVVHPRSADYIYGNTSSPFKAIKYYPNSTHAILTDHDRDQLYSDIYHFVNRIIG</sequence>
<feature type="domain" description="Serine aminopeptidase S33" evidence="1">
    <location>
        <begin position="22"/>
        <end position="233"/>
    </location>
</feature>
<keyword evidence="3" id="KW-1185">Reference proteome</keyword>
<accession>A0ABR5AFR8</accession>
<evidence type="ECO:0000259" key="1">
    <source>
        <dbReference type="Pfam" id="PF12146"/>
    </source>
</evidence>
<evidence type="ECO:0000313" key="3">
    <source>
        <dbReference type="Proteomes" id="UP000031967"/>
    </source>
</evidence>
<evidence type="ECO:0000313" key="2">
    <source>
        <dbReference type="EMBL" id="KIL39857.1"/>
    </source>
</evidence>
<dbReference type="Gene3D" id="3.40.50.1820">
    <property type="entry name" value="alpha/beta hydrolase"/>
    <property type="match status" value="1"/>
</dbReference>
<proteinExistence type="predicted"/>
<dbReference type="InterPro" id="IPR029058">
    <property type="entry name" value="AB_hydrolase_fold"/>
</dbReference>